<keyword evidence="4 5" id="KW-0472">Membrane</keyword>
<evidence type="ECO:0000256" key="2">
    <source>
        <dbReference type="ARBA" id="ARBA00022692"/>
    </source>
</evidence>
<name>A0A0G4KK82_VERLO</name>
<dbReference type="PANTHER" id="PTHR35371:SF1">
    <property type="entry name" value="BLR7753 PROTEIN"/>
    <property type="match status" value="1"/>
</dbReference>
<accession>A0A0G4KK82</accession>
<comment type="subcellular location">
    <subcellularLocation>
        <location evidence="1">Membrane</location>
    </subcellularLocation>
</comment>
<evidence type="ECO:0000256" key="4">
    <source>
        <dbReference type="ARBA" id="ARBA00023136"/>
    </source>
</evidence>
<evidence type="ECO:0000313" key="7">
    <source>
        <dbReference type="Proteomes" id="UP000045706"/>
    </source>
</evidence>
<sequence>MGLDLAQTGLSFYTSYDMANPRSLQQRLKDDKTLDKPNTSANGFEALGYYAGGVVVANVAGVDASTINILSLAYVASRVFYTLIYVVLQANRKFAPLRTLVWFMGQIVTVTLLFKAAGALST</sequence>
<dbReference type="GO" id="GO:0016020">
    <property type="term" value="C:membrane"/>
    <property type="evidence" value="ECO:0007669"/>
    <property type="project" value="UniProtKB-SubCell"/>
</dbReference>
<feature type="transmembrane region" description="Helical" evidence="5">
    <location>
        <begin position="100"/>
        <end position="120"/>
    </location>
</feature>
<dbReference type="SUPFAM" id="SSF161084">
    <property type="entry name" value="MAPEG domain-like"/>
    <property type="match status" value="1"/>
</dbReference>
<dbReference type="PANTHER" id="PTHR35371">
    <property type="entry name" value="INNER MEMBRANE PROTEIN"/>
    <property type="match status" value="1"/>
</dbReference>
<keyword evidence="3 5" id="KW-1133">Transmembrane helix</keyword>
<evidence type="ECO:0000256" key="1">
    <source>
        <dbReference type="ARBA" id="ARBA00004370"/>
    </source>
</evidence>
<evidence type="ECO:0000313" key="6">
    <source>
        <dbReference type="EMBL" id="CRK05997.1"/>
    </source>
</evidence>
<dbReference type="Gene3D" id="1.20.120.550">
    <property type="entry name" value="Membrane associated eicosanoid/glutathione metabolism-like domain"/>
    <property type="match status" value="1"/>
</dbReference>
<evidence type="ECO:0000256" key="3">
    <source>
        <dbReference type="ARBA" id="ARBA00022989"/>
    </source>
</evidence>
<dbReference type="AlphaFoldDB" id="A0A0G4KK82"/>
<proteinExistence type="predicted"/>
<gene>
    <name evidence="6" type="ORF">BN1723_001660</name>
</gene>
<dbReference type="Pfam" id="PF01124">
    <property type="entry name" value="MAPEG"/>
    <property type="match status" value="1"/>
</dbReference>
<reference evidence="7" key="1">
    <citation type="submission" date="2015-05" db="EMBL/GenBank/DDBJ databases">
        <authorList>
            <person name="Fogelqvist Johan"/>
        </authorList>
    </citation>
    <scope>NUCLEOTIDE SEQUENCE [LARGE SCALE GENOMIC DNA]</scope>
</reference>
<feature type="transmembrane region" description="Helical" evidence="5">
    <location>
        <begin position="67"/>
        <end position="88"/>
    </location>
</feature>
<dbReference type="Proteomes" id="UP000045706">
    <property type="component" value="Unassembled WGS sequence"/>
</dbReference>
<keyword evidence="2 5" id="KW-0812">Transmembrane</keyword>
<dbReference type="InterPro" id="IPR001129">
    <property type="entry name" value="Membr-assoc_MAPEG"/>
</dbReference>
<dbReference type="EMBL" id="CVQI01001113">
    <property type="protein sequence ID" value="CRK05997.1"/>
    <property type="molecule type" value="Genomic_DNA"/>
</dbReference>
<dbReference type="InterPro" id="IPR023352">
    <property type="entry name" value="MAPEG-like_dom_sf"/>
</dbReference>
<organism evidence="6 7">
    <name type="scientific">Verticillium longisporum</name>
    <name type="common">Verticillium dahliae var. longisporum</name>
    <dbReference type="NCBI Taxonomy" id="100787"/>
    <lineage>
        <taxon>Eukaryota</taxon>
        <taxon>Fungi</taxon>
        <taxon>Dikarya</taxon>
        <taxon>Ascomycota</taxon>
        <taxon>Pezizomycotina</taxon>
        <taxon>Sordariomycetes</taxon>
        <taxon>Hypocreomycetidae</taxon>
        <taxon>Glomerellales</taxon>
        <taxon>Plectosphaerellaceae</taxon>
        <taxon>Verticillium</taxon>
    </lineage>
</organism>
<protein>
    <submittedName>
        <fullName evidence="6">Uncharacterized protein</fullName>
    </submittedName>
</protein>
<evidence type="ECO:0000256" key="5">
    <source>
        <dbReference type="SAM" id="Phobius"/>
    </source>
</evidence>